<protein>
    <submittedName>
        <fullName evidence="1">Uncharacterized protein</fullName>
    </submittedName>
</protein>
<reference evidence="1" key="1">
    <citation type="submission" date="2021-01" db="EMBL/GenBank/DDBJ databases">
        <authorList>
            <consortium name="Genoscope - CEA"/>
            <person name="William W."/>
        </authorList>
    </citation>
    <scope>NUCLEOTIDE SEQUENCE</scope>
</reference>
<sequence>MLDTFQRTQFIFIIFQFQISFHNQITIHSCEFKAYINYSNSYAIKKATFNFSHLYFFQKPIDKLLYTAHPVQQISYFYFMKILLKIKISFFNSTFLLHQPRIKYHYFQKEIECARFLYLLYSIAEYFDLKKIELAGLLFPQLLCCRNLFQIRKIIYESLSTFFEYE</sequence>
<name>A0A8S1S739_9CILI</name>
<comment type="caution">
    <text evidence="1">The sequence shown here is derived from an EMBL/GenBank/DDBJ whole genome shotgun (WGS) entry which is preliminary data.</text>
</comment>
<dbReference type="Proteomes" id="UP000689195">
    <property type="component" value="Unassembled WGS sequence"/>
</dbReference>
<accession>A0A8S1S739</accession>
<organism evidence="1 2">
    <name type="scientific">Paramecium pentaurelia</name>
    <dbReference type="NCBI Taxonomy" id="43138"/>
    <lineage>
        <taxon>Eukaryota</taxon>
        <taxon>Sar</taxon>
        <taxon>Alveolata</taxon>
        <taxon>Ciliophora</taxon>
        <taxon>Intramacronucleata</taxon>
        <taxon>Oligohymenophorea</taxon>
        <taxon>Peniculida</taxon>
        <taxon>Parameciidae</taxon>
        <taxon>Paramecium</taxon>
    </lineage>
</organism>
<evidence type="ECO:0000313" key="2">
    <source>
        <dbReference type="Proteomes" id="UP000689195"/>
    </source>
</evidence>
<dbReference type="EMBL" id="CAJJDO010000004">
    <property type="protein sequence ID" value="CAD8136076.1"/>
    <property type="molecule type" value="Genomic_DNA"/>
</dbReference>
<gene>
    <name evidence="1" type="ORF">PPENT_87.1.T0040571</name>
</gene>
<evidence type="ECO:0000313" key="1">
    <source>
        <dbReference type="EMBL" id="CAD8136076.1"/>
    </source>
</evidence>
<keyword evidence="2" id="KW-1185">Reference proteome</keyword>
<proteinExistence type="predicted"/>
<dbReference type="AlphaFoldDB" id="A0A8S1S739"/>